<comment type="caution">
    <text evidence="2">The sequence shown here is derived from an EMBL/GenBank/DDBJ whole genome shotgun (WGS) entry which is preliminary data.</text>
</comment>
<dbReference type="Pfam" id="PF18975">
    <property type="entry name" value="DUF5711"/>
    <property type="match status" value="1"/>
</dbReference>
<feature type="transmembrane region" description="Helical" evidence="1">
    <location>
        <begin position="34"/>
        <end position="54"/>
    </location>
</feature>
<protein>
    <submittedName>
        <fullName evidence="2">Uncharacterized protein</fullName>
    </submittedName>
</protein>
<gene>
    <name evidence="2" type="ORF">H8717_00375</name>
</gene>
<dbReference type="RefSeq" id="WP_262398563.1">
    <property type="nucleotide sequence ID" value="NZ_JACRTB010000001.1"/>
</dbReference>
<dbReference type="Proteomes" id="UP000658131">
    <property type="component" value="Unassembled WGS sequence"/>
</dbReference>
<sequence>MGPVRKIFDEGRRTAIARTTDFEKERKKYTRRKTIKRLLAVILLTAAGVILYAMRFEIASQGIGVLLSDFAASIVDNTGYPIPIESQPLQLTAVGKRSTLITESTLTVCNTAGNRVIEERMEGKNAIAVSAGRYLLTYLRGGYELWLRSGETVLFYQRFDRPIYTAALAPNGAVAVSTTAVGDQAQVTVYDSSFEECFVWMSSGRIIHSLALNDEATGLAVGGVEFSGGVLSSFFSVFEISEGTARARCEVLLEGELLLSMALRENDMTTVVTDRAVHSIAANGSRRGTYSYEEKPLTAFALDEERGVLLAIGDYASSHSLDLVRLDTEVRERATGSCDRGILSLHFYGDEALAFTGERALRYDASLKRAGSTETPDAVLCTVVGNQLYYATMSELCRAQIR</sequence>
<evidence type="ECO:0000313" key="2">
    <source>
        <dbReference type="EMBL" id="MBC8574868.1"/>
    </source>
</evidence>
<keyword evidence="3" id="KW-1185">Reference proteome</keyword>
<dbReference type="SUPFAM" id="SSF101898">
    <property type="entry name" value="NHL repeat"/>
    <property type="match status" value="1"/>
</dbReference>
<reference evidence="2 3" key="1">
    <citation type="submission" date="2020-08" db="EMBL/GenBank/DDBJ databases">
        <title>Genome public.</title>
        <authorList>
            <person name="Liu C."/>
            <person name="Sun Q."/>
        </authorList>
    </citation>
    <scope>NUCLEOTIDE SEQUENCE [LARGE SCALE GENOMIC DNA]</scope>
    <source>
        <strain evidence="2 3">BX1</strain>
    </source>
</reference>
<dbReference type="InterPro" id="IPR043765">
    <property type="entry name" value="DUF5711"/>
</dbReference>
<organism evidence="2 3">
    <name type="scientific">Yanshouia hominis</name>
    <dbReference type="NCBI Taxonomy" id="2763673"/>
    <lineage>
        <taxon>Bacteria</taxon>
        <taxon>Bacillati</taxon>
        <taxon>Bacillota</taxon>
        <taxon>Clostridia</taxon>
        <taxon>Eubacteriales</taxon>
        <taxon>Oscillospiraceae</taxon>
        <taxon>Yanshouia</taxon>
    </lineage>
</organism>
<evidence type="ECO:0000256" key="1">
    <source>
        <dbReference type="SAM" id="Phobius"/>
    </source>
</evidence>
<evidence type="ECO:0000313" key="3">
    <source>
        <dbReference type="Proteomes" id="UP000658131"/>
    </source>
</evidence>
<keyword evidence="1" id="KW-0472">Membrane</keyword>
<proteinExistence type="predicted"/>
<name>A0ABR7NEN5_9FIRM</name>
<keyword evidence="1" id="KW-0812">Transmembrane</keyword>
<accession>A0ABR7NEN5</accession>
<keyword evidence="1" id="KW-1133">Transmembrane helix</keyword>
<dbReference type="EMBL" id="JACRTB010000001">
    <property type="protein sequence ID" value="MBC8574868.1"/>
    <property type="molecule type" value="Genomic_DNA"/>
</dbReference>